<dbReference type="PANTHER" id="PTHR37832">
    <property type="entry name" value="BLL2683 PROTEIN"/>
    <property type="match status" value="1"/>
</dbReference>
<dbReference type="SMART" id="SM00886">
    <property type="entry name" value="Dabb"/>
    <property type="match status" value="1"/>
</dbReference>
<keyword evidence="3" id="KW-1185">Reference proteome</keyword>
<gene>
    <name evidence="2" type="ORF">SAMN05421748_130131</name>
</gene>
<dbReference type="EMBL" id="OBDY01000030">
    <property type="protein sequence ID" value="SNY66825.1"/>
    <property type="molecule type" value="Genomic_DNA"/>
</dbReference>
<dbReference type="Proteomes" id="UP000219612">
    <property type="component" value="Unassembled WGS sequence"/>
</dbReference>
<reference evidence="2 3" key="1">
    <citation type="submission" date="2017-09" db="EMBL/GenBank/DDBJ databases">
        <authorList>
            <person name="Ehlers B."/>
            <person name="Leendertz F.H."/>
        </authorList>
    </citation>
    <scope>NUCLEOTIDE SEQUENCE [LARGE SCALE GENOMIC DNA]</scope>
    <source>
        <strain evidence="2 3">CGMCC 4.6857</strain>
    </source>
</reference>
<dbReference type="Pfam" id="PF07876">
    <property type="entry name" value="Dabb"/>
    <property type="match status" value="1"/>
</dbReference>
<accession>A0A285K2N6</accession>
<evidence type="ECO:0000313" key="3">
    <source>
        <dbReference type="Proteomes" id="UP000219612"/>
    </source>
</evidence>
<dbReference type="Gene3D" id="3.30.70.100">
    <property type="match status" value="1"/>
</dbReference>
<protein>
    <submittedName>
        <fullName evidence="2">Stress responsive A/B Barrel Domain</fullName>
    </submittedName>
</protein>
<dbReference type="AlphaFoldDB" id="A0A285K2N6"/>
<feature type="domain" description="Stress-response A/B barrel" evidence="1">
    <location>
        <begin position="2"/>
        <end position="91"/>
    </location>
</feature>
<dbReference type="InterPro" id="IPR011008">
    <property type="entry name" value="Dimeric_a/b-barrel"/>
</dbReference>
<organism evidence="2 3">
    <name type="scientific">Paractinoplanes atraurantiacus</name>
    <dbReference type="NCBI Taxonomy" id="1036182"/>
    <lineage>
        <taxon>Bacteria</taxon>
        <taxon>Bacillati</taxon>
        <taxon>Actinomycetota</taxon>
        <taxon>Actinomycetes</taxon>
        <taxon>Micromonosporales</taxon>
        <taxon>Micromonosporaceae</taxon>
        <taxon>Paractinoplanes</taxon>
    </lineage>
</organism>
<proteinExistence type="predicted"/>
<evidence type="ECO:0000313" key="2">
    <source>
        <dbReference type="EMBL" id="SNY66825.1"/>
    </source>
</evidence>
<dbReference type="PROSITE" id="PS51502">
    <property type="entry name" value="S_R_A_B_BARREL"/>
    <property type="match status" value="1"/>
</dbReference>
<sequence length="97" mass="10980">MLVHVVMMKFADAGDAAKAKLRLEELADAVPDIRTLSCFLNELETGVSWHLLLRTTHLDTADLKAYQAHPLHHEFGAWIRPLLTDRAVVDYTEAEVR</sequence>
<name>A0A285K2N6_9ACTN</name>
<dbReference type="OrthoDB" id="6637496at2"/>
<evidence type="ECO:0000259" key="1">
    <source>
        <dbReference type="PROSITE" id="PS51502"/>
    </source>
</evidence>
<dbReference type="SUPFAM" id="SSF54909">
    <property type="entry name" value="Dimeric alpha+beta barrel"/>
    <property type="match status" value="1"/>
</dbReference>
<dbReference type="RefSeq" id="WP_097327617.1">
    <property type="nucleotide sequence ID" value="NZ_OBDY01000030.1"/>
</dbReference>
<dbReference type="InterPro" id="IPR013097">
    <property type="entry name" value="Dabb"/>
</dbReference>
<dbReference type="PANTHER" id="PTHR37832:SF1">
    <property type="entry name" value="STRESS-RESPONSE A_B BARREL DOMAIN-CONTAINING PROTEIN"/>
    <property type="match status" value="1"/>
</dbReference>